<evidence type="ECO:0000256" key="5">
    <source>
        <dbReference type="ARBA" id="ARBA00023136"/>
    </source>
</evidence>
<keyword evidence="5 6" id="KW-0472">Membrane</keyword>
<evidence type="ECO:0000256" key="3">
    <source>
        <dbReference type="ARBA" id="ARBA00022692"/>
    </source>
</evidence>
<feature type="domain" description="3-oxo-5-alpha-steroid 4-dehydrogenase C-terminal" evidence="7">
    <location>
        <begin position="118"/>
        <end position="280"/>
    </location>
</feature>
<reference evidence="8 9" key="1">
    <citation type="journal article" date="2015" name="BMC Genomics">
        <title>Gene expression during zombie ant biting behavior reflects the complexity underlying fungal parasitic behavioral manipulation.</title>
        <authorList>
            <person name="de Bekker C."/>
            <person name="Ohm R.A."/>
            <person name="Loreto R.G."/>
            <person name="Sebastian A."/>
            <person name="Albert I."/>
            <person name="Merrow M."/>
            <person name="Brachmann A."/>
            <person name="Hughes D.P."/>
        </authorList>
    </citation>
    <scope>NUCLEOTIDE SEQUENCE [LARGE SCALE GENOMIC DNA]</scope>
    <source>
        <strain evidence="8 9">SC16a</strain>
    </source>
</reference>
<dbReference type="Pfam" id="PF02544">
    <property type="entry name" value="Steroid_dh"/>
    <property type="match status" value="1"/>
</dbReference>
<organism evidence="8 9">
    <name type="scientific">Ophiocordyceps unilateralis</name>
    <name type="common">Zombie-ant fungus</name>
    <name type="synonym">Torrubia unilateralis</name>
    <dbReference type="NCBI Taxonomy" id="268505"/>
    <lineage>
        <taxon>Eukaryota</taxon>
        <taxon>Fungi</taxon>
        <taxon>Dikarya</taxon>
        <taxon>Ascomycota</taxon>
        <taxon>Pezizomycotina</taxon>
        <taxon>Sordariomycetes</taxon>
        <taxon>Hypocreomycetidae</taxon>
        <taxon>Hypocreales</taxon>
        <taxon>Ophiocordycipitaceae</taxon>
        <taxon>Ophiocordyceps</taxon>
    </lineage>
</organism>
<gene>
    <name evidence="8" type="ORF">XA68_14977</name>
</gene>
<evidence type="ECO:0000256" key="2">
    <source>
        <dbReference type="ARBA" id="ARBA00007742"/>
    </source>
</evidence>
<feature type="transmembrane region" description="Helical" evidence="6">
    <location>
        <begin position="161"/>
        <end position="178"/>
    </location>
</feature>
<dbReference type="GO" id="GO:0016020">
    <property type="term" value="C:membrane"/>
    <property type="evidence" value="ECO:0007669"/>
    <property type="project" value="UniProtKB-SubCell"/>
</dbReference>
<dbReference type="Proteomes" id="UP000037136">
    <property type="component" value="Unassembled WGS sequence"/>
</dbReference>
<dbReference type="EMBL" id="LAZP02000040">
    <property type="protein sequence ID" value="PFH62138.1"/>
    <property type="molecule type" value="Genomic_DNA"/>
</dbReference>
<accession>A0A2A9PL97</accession>
<dbReference type="PIRSF" id="PIRSF015596">
    <property type="entry name" value="5_alpha-SR2"/>
    <property type="match status" value="1"/>
</dbReference>
<dbReference type="PANTHER" id="PTHR10556:SF43">
    <property type="entry name" value="STEROID 5-ALPHA-REDUCTASE DET2"/>
    <property type="match status" value="1"/>
</dbReference>
<comment type="similarity">
    <text evidence="2">Belongs to the steroid 5-alpha reductase family.</text>
</comment>
<sequence>MALIQGWIPPSTRSRHETLLLFWQLAYPAIGSMQWLIKWYGMGKTSTPSRLNLPGRPAWLTMEVPGFLMLLYVMRTMPAQHGIQDLPWQNQVLAGLFVIHYIYRAVLFPFLQPSMAPIHLFVWLLAISFQLINASCLGSWLAAYGPVTPTAWAAQTPLPQFILGTVVFYLGLAANFFHDEELREIRRRRSNESGKNGRNSHYEIPQGGLFRYVLYPHYLCEWIEWTGFLMAAGWTCAPAWAFLVNEVFSMLPRAVRGKAWYIDRFGRDKVAGRWAVIPGLL</sequence>
<reference evidence="8 9" key="2">
    <citation type="journal article" date="2017" name="Sci. Rep.">
        <title>Ant-infecting Ophiocordyceps genomes reveal a high diversity of potential behavioral manipulation genes and a possible major role for enterotoxins.</title>
        <authorList>
            <person name="de Bekker C."/>
            <person name="Ohm R.A."/>
            <person name="Evans H.C."/>
            <person name="Brachmann A."/>
            <person name="Hughes D.P."/>
        </authorList>
    </citation>
    <scope>NUCLEOTIDE SEQUENCE [LARGE SCALE GENOMIC DNA]</scope>
    <source>
        <strain evidence="8 9">SC16a</strain>
    </source>
</reference>
<dbReference type="InterPro" id="IPR016636">
    <property type="entry name" value="3-oxo-5-alpha-steroid_4-DH"/>
</dbReference>
<evidence type="ECO:0000313" key="8">
    <source>
        <dbReference type="EMBL" id="PFH62138.1"/>
    </source>
</evidence>
<feature type="transmembrane region" description="Helical" evidence="6">
    <location>
        <begin position="118"/>
        <end position="141"/>
    </location>
</feature>
<dbReference type="STRING" id="268505.A0A2A9PL97"/>
<proteinExistence type="inferred from homology"/>
<name>A0A2A9PL97_OPHUN</name>
<dbReference type="PROSITE" id="PS50244">
    <property type="entry name" value="S5A_REDUCTASE"/>
    <property type="match status" value="1"/>
</dbReference>
<dbReference type="InterPro" id="IPR001104">
    <property type="entry name" value="3-oxo-5_a-steroid_4-DH_C"/>
</dbReference>
<feature type="transmembrane region" description="Helical" evidence="6">
    <location>
        <begin position="20"/>
        <end position="37"/>
    </location>
</feature>
<dbReference type="GO" id="GO:0008202">
    <property type="term" value="P:steroid metabolic process"/>
    <property type="evidence" value="ECO:0007669"/>
    <property type="project" value="InterPro"/>
</dbReference>
<evidence type="ECO:0000313" key="9">
    <source>
        <dbReference type="Proteomes" id="UP000037136"/>
    </source>
</evidence>
<comment type="caution">
    <text evidence="8">The sequence shown here is derived from an EMBL/GenBank/DDBJ whole genome shotgun (WGS) entry which is preliminary data.</text>
</comment>
<evidence type="ECO:0000256" key="6">
    <source>
        <dbReference type="SAM" id="Phobius"/>
    </source>
</evidence>
<dbReference type="GO" id="GO:0003865">
    <property type="term" value="F:3-oxo-5-alpha-steroid 4-dehydrogenase activity"/>
    <property type="evidence" value="ECO:0007669"/>
    <property type="project" value="InterPro"/>
</dbReference>
<feature type="transmembrane region" description="Helical" evidence="6">
    <location>
        <begin position="58"/>
        <end position="74"/>
    </location>
</feature>
<dbReference type="OrthoDB" id="5788137at2759"/>
<comment type="subcellular location">
    <subcellularLocation>
        <location evidence="1">Membrane</location>
        <topology evidence="1">Multi-pass membrane protein</topology>
    </subcellularLocation>
</comment>
<keyword evidence="9" id="KW-1185">Reference proteome</keyword>
<keyword evidence="4 6" id="KW-1133">Transmembrane helix</keyword>
<dbReference type="InterPro" id="IPR039357">
    <property type="entry name" value="SRD5A/TECR"/>
</dbReference>
<evidence type="ECO:0000256" key="1">
    <source>
        <dbReference type="ARBA" id="ARBA00004141"/>
    </source>
</evidence>
<feature type="transmembrane region" description="Helical" evidence="6">
    <location>
        <begin position="94"/>
        <end position="111"/>
    </location>
</feature>
<dbReference type="AlphaFoldDB" id="A0A2A9PL97"/>
<keyword evidence="3 6" id="KW-0812">Transmembrane</keyword>
<protein>
    <recommendedName>
        <fullName evidence="7">3-oxo-5-alpha-steroid 4-dehydrogenase C-terminal domain-containing protein</fullName>
    </recommendedName>
</protein>
<evidence type="ECO:0000256" key="4">
    <source>
        <dbReference type="ARBA" id="ARBA00022989"/>
    </source>
</evidence>
<dbReference type="PANTHER" id="PTHR10556">
    <property type="entry name" value="3-OXO-5-ALPHA-STEROID 4-DEHYDROGENASE"/>
    <property type="match status" value="1"/>
</dbReference>
<evidence type="ECO:0000259" key="7">
    <source>
        <dbReference type="Pfam" id="PF02544"/>
    </source>
</evidence>